<dbReference type="Gene3D" id="1.10.418.20">
    <property type="match status" value="1"/>
</dbReference>
<dbReference type="InterPro" id="IPR038765">
    <property type="entry name" value="Papain-like_cys_pep_sf"/>
</dbReference>
<dbReference type="PANTHER" id="PTHR46896:SF3">
    <property type="entry name" value="FI06413P-RELATED"/>
    <property type="match status" value="1"/>
</dbReference>
<dbReference type="PANTHER" id="PTHR46896">
    <property type="entry name" value="SENTRIN-SPECIFIC PROTEASE"/>
    <property type="match status" value="1"/>
</dbReference>
<dbReference type="Gene3D" id="3.30.310.130">
    <property type="entry name" value="Ubiquitin-related"/>
    <property type="match status" value="1"/>
</dbReference>
<dbReference type="Proteomes" id="UP000078561">
    <property type="component" value="Unassembled WGS sequence"/>
</dbReference>
<name>A0A168NYH9_ABSGL</name>
<dbReference type="AlphaFoldDB" id="A0A168NYH9"/>
<evidence type="ECO:0000256" key="6">
    <source>
        <dbReference type="SAM" id="MobiDB-lite"/>
    </source>
</evidence>
<feature type="compositionally biased region" description="Basic and acidic residues" evidence="6">
    <location>
        <begin position="7"/>
        <end position="19"/>
    </location>
</feature>
<organism evidence="8">
    <name type="scientific">Absidia glauca</name>
    <name type="common">Pin mould</name>
    <dbReference type="NCBI Taxonomy" id="4829"/>
    <lineage>
        <taxon>Eukaryota</taxon>
        <taxon>Fungi</taxon>
        <taxon>Fungi incertae sedis</taxon>
        <taxon>Mucoromycota</taxon>
        <taxon>Mucoromycotina</taxon>
        <taxon>Mucoromycetes</taxon>
        <taxon>Mucorales</taxon>
        <taxon>Cunninghamellaceae</taxon>
        <taxon>Absidia</taxon>
    </lineage>
</organism>
<feature type="compositionally biased region" description="Basic and acidic residues" evidence="6">
    <location>
        <begin position="103"/>
        <end position="113"/>
    </location>
</feature>
<evidence type="ECO:0000256" key="2">
    <source>
        <dbReference type="ARBA" id="ARBA00022553"/>
    </source>
</evidence>
<feature type="compositionally biased region" description="Low complexity" evidence="6">
    <location>
        <begin position="176"/>
        <end position="191"/>
    </location>
</feature>
<keyword evidence="5" id="KW-0378">Hydrolase</keyword>
<dbReference type="InParanoid" id="A0A168NYH9"/>
<gene>
    <name evidence="8" type="primary">ABSGL_07189.1 scaffold 8717</name>
</gene>
<dbReference type="GO" id="GO:0016926">
    <property type="term" value="P:protein desumoylation"/>
    <property type="evidence" value="ECO:0007669"/>
    <property type="project" value="TreeGrafter"/>
</dbReference>
<proteinExistence type="inferred from homology"/>
<evidence type="ECO:0000256" key="1">
    <source>
        <dbReference type="ARBA" id="ARBA00005234"/>
    </source>
</evidence>
<feature type="region of interest" description="Disordered" evidence="6">
    <location>
        <begin position="1"/>
        <end position="71"/>
    </location>
</feature>
<evidence type="ECO:0000256" key="4">
    <source>
        <dbReference type="ARBA" id="ARBA00022786"/>
    </source>
</evidence>
<reference evidence="8" key="1">
    <citation type="submission" date="2016-04" db="EMBL/GenBank/DDBJ databases">
        <authorList>
            <person name="Evans L.H."/>
            <person name="Alamgir A."/>
            <person name="Owens N."/>
            <person name="Weber N.D."/>
            <person name="Virtaneva K."/>
            <person name="Barbian K."/>
            <person name="Babar A."/>
            <person name="Rosenke K."/>
        </authorList>
    </citation>
    <scope>NUCLEOTIDE SEQUENCE [LARGE SCALE GENOMIC DNA]</scope>
    <source>
        <strain evidence="8">CBS 101.48</strain>
    </source>
</reference>
<dbReference type="PROSITE" id="PS50600">
    <property type="entry name" value="ULP_PROTEASE"/>
    <property type="match status" value="1"/>
</dbReference>
<feature type="region of interest" description="Disordered" evidence="6">
    <location>
        <begin position="96"/>
        <end position="273"/>
    </location>
</feature>
<dbReference type="InterPro" id="IPR051947">
    <property type="entry name" value="Sentrin-specific_protease"/>
</dbReference>
<keyword evidence="4" id="KW-0833">Ubl conjugation pathway</keyword>
<dbReference type="Pfam" id="PF02902">
    <property type="entry name" value="Peptidase_C48"/>
    <property type="match status" value="1"/>
</dbReference>
<dbReference type="FunCoup" id="A0A168NYH9">
    <property type="interactions" value="216"/>
</dbReference>
<comment type="similarity">
    <text evidence="1">Belongs to the peptidase C48 family.</text>
</comment>
<keyword evidence="2" id="KW-0597">Phosphoprotein</keyword>
<dbReference type="GO" id="GO:0005737">
    <property type="term" value="C:cytoplasm"/>
    <property type="evidence" value="ECO:0007669"/>
    <property type="project" value="TreeGrafter"/>
</dbReference>
<protein>
    <recommendedName>
        <fullName evidence="7">Ubiquitin-like protease family profile domain-containing protein</fullName>
    </recommendedName>
</protein>
<evidence type="ECO:0000259" key="7">
    <source>
        <dbReference type="PROSITE" id="PS50600"/>
    </source>
</evidence>
<evidence type="ECO:0000313" key="8">
    <source>
        <dbReference type="EMBL" id="SAM01448.1"/>
    </source>
</evidence>
<evidence type="ECO:0000256" key="3">
    <source>
        <dbReference type="ARBA" id="ARBA00022670"/>
    </source>
</evidence>
<dbReference type="OrthoDB" id="442460at2759"/>
<dbReference type="GO" id="GO:0006508">
    <property type="term" value="P:proteolysis"/>
    <property type="evidence" value="ECO:0007669"/>
    <property type="project" value="UniProtKB-KW"/>
</dbReference>
<dbReference type="STRING" id="4829.A0A168NYH9"/>
<accession>A0A168NYH9</accession>
<dbReference type="GO" id="GO:0005634">
    <property type="term" value="C:nucleus"/>
    <property type="evidence" value="ECO:0007669"/>
    <property type="project" value="TreeGrafter"/>
</dbReference>
<feature type="domain" description="Ubiquitin-like protease family profile" evidence="7">
    <location>
        <begin position="343"/>
        <end position="542"/>
    </location>
</feature>
<dbReference type="SUPFAM" id="SSF54001">
    <property type="entry name" value="Cysteine proteinases"/>
    <property type="match status" value="1"/>
</dbReference>
<keyword evidence="3" id="KW-0645">Protease</keyword>
<sequence>MNRKSKPKTDEALPQEDRFMPTVTERSTNSQRFSLLPHRSLGSKTKGVPISIPSTPLDLPSPSYNNKGAPRKRAAISITDVDNALVYHTTSTDTAPKRINKLKTLDESKRKSEQTPPPQDTTERHTSKPFYIRSPSPPFASRSIPSVSRQINNDNRSSSSSAIGSLKPALLRHSPKQSSTDPSPTTTHTPSLYCPIRIARKTTTDTSTSTRLRSKDWDAKQNISDSNDSDKDECYYPARSSFDTPMEEPVSSPSTSTIPRLLLPSRPKRSRRLLAKSTPITIPTLSSSDDDNDDLELPIKRKKPRRLDSTTVSAPVELSDEEMDDASDSILFTYPVNRSKGSITISKQDRSRLRPEEFLNDSVIDFYLKWLMDAYSGINEYRHHNERTKQDTKNTHIFSSFFYNRLTQGMASSGQVQYENVRKWTTDIDLFSKKYAIFPINEKWHWYLVLVCNIDKCVPSETGAADPLNTRDRPIMFVLDSLGGTSKTTMNHLTKYLIKEATNRRKVDPVDFVRPTLYTTNVPKQDNSCDCGVFLLHFVDQFLNSPRQFVDILLARDSRHVKWKEHEIKEKRQELWALFAKVHRIYKAKHDSYGAITC</sequence>
<keyword evidence="9" id="KW-1185">Reference proteome</keyword>
<feature type="compositionally biased region" description="Polar residues" evidence="6">
    <location>
        <begin position="24"/>
        <end position="33"/>
    </location>
</feature>
<dbReference type="OMA" id="IMILECI"/>
<evidence type="ECO:0000313" key="9">
    <source>
        <dbReference type="Proteomes" id="UP000078561"/>
    </source>
</evidence>
<dbReference type="GO" id="GO:0070139">
    <property type="term" value="F:SUMO-specific endopeptidase activity"/>
    <property type="evidence" value="ECO:0007669"/>
    <property type="project" value="TreeGrafter"/>
</dbReference>
<feature type="compositionally biased region" description="Polar residues" evidence="6">
    <location>
        <begin position="143"/>
        <end position="163"/>
    </location>
</feature>
<dbReference type="EMBL" id="LT553527">
    <property type="protein sequence ID" value="SAM01448.1"/>
    <property type="molecule type" value="Genomic_DNA"/>
</dbReference>
<dbReference type="InterPro" id="IPR003653">
    <property type="entry name" value="Peptidase_C48_C"/>
</dbReference>
<evidence type="ECO:0000256" key="5">
    <source>
        <dbReference type="ARBA" id="ARBA00022801"/>
    </source>
</evidence>